<name>A0A8H7M629_9AGAM</name>
<protein>
    <submittedName>
        <fullName evidence="5">Uncharacterized protein</fullName>
    </submittedName>
</protein>
<evidence type="ECO:0000256" key="1">
    <source>
        <dbReference type="SAM" id="Coils"/>
    </source>
</evidence>
<proteinExistence type="predicted"/>
<reference evidence="5" key="1">
    <citation type="submission" date="2020-09" db="EMBL/GenBank/DDBJ databases">
        <title>Comparative genome analyses of four rice-infecting Rhizoctonia solani isolates reveal extensive enrichment of homogalacturonan modification genes.</title>
        <authorList>
            <person name="Lee D.-Y."/>
            <person name="Jeon J."/>
            <person name="Kim K.-T."/>
            <person name="Cheong K."/>
            <person name="Song H."/>
            <person name="Choi G."/>
            <person name="Ko J."/>
            <person name="Opiyo S.O."/>
            <person name="Zuo S."/>
            <person name="Madhav S."/>
            <person name="Lee Y.-H."/>
            <person name="Wang G.-L."/>
        </authorList>
    </citation>
    <scope>NUCLEOTIDE SEQUENCE</scope>
    <source>
        <strain evidence="5">AG1-IA B2</strain>
        <strain evidence="4">AG1-IA YN-7</strain>
    </source>
</reference>
<evidence type="ECO:0000313" key="4">
    <source>
        <dbReference type="EMBL" id="KAF8683361.1"/>
    </source>
</evidence>
<feature type="region of interest" description="Disordered" evidence="2">
    <location>
        <begin position="173"/>
        <end position="192"/>
    </location>
</feature>
<dbReference type="EMBL" id="JACYCC010000034">
    <property type="protein sequence ID" value="KAF8683361.1"/>
    <property type="molecule type" value="Genomic_DNA"/>
</dbReference>
<evidence type="ECO:0000256" key="3">
    <source>
        <dbReference type="SAM" id="SignalP"/>
    </source>
</evidence>
<feature type="chain" id="PRO_5036431149" evidence="3">
    <location>
        <begin position="22"/>
        <end position="192"/>
    </location>
</feature>
<dbReference type="Proteomes" id="UP000614334">
    <property type="component" value="Unassembled WGS sequence"/>
</dbReference>
<dbReference type="Proteomes" id="UP000650582">
    <property type="component" value="Unassembled WGS sequence"/>
</dbReference>
<sequence length="192" mass="22429">MCKYWSSIKANFLSLMAFCPAAPLSSPPPHYNSRKDVGTRVCSACSDSLSLSLRLRLPSGELLEYNFIDPREAELRELREMERRMAREAKEAEAKLAKGQKLYEEFIVAMEATYDGDEEGLAWFRKHCKAIDELSAMSLKLEEEKREFEVEKVKYEQQKDELRRQIHQFDERIRELKNKETGNNREDQGAQE</sequence>
<organism evidence="5 6">
    <name type="scientific">Rhizoctonia solani</name>
    <dbReference type="NCBI Taxonomy" id="456999"/>
    <lineage>
        <taxon>Eukaryota</taxon>
        <taxon>Fungi</taxon>
        <taxon>Dikarya</taxon>
        <taxon>Basidiomycota</taxon>
        <taxon>Agaricomycotina</taxon>
        <taxon>Agaricomycetes</taxon>
        <taxon>Cantharellales</taxon>
        <taxon>Ceratobasidiaceae</taxon>
        <taxon>Rhizoctonia</taxon>
    </lineage>
</organism>
<dbReference type="AlphaFoldDB" id="A0A8H7M629"/>
<gene>
    <name evidence="5" type="ORF">RHS01_04742</name>
    <name evidence="4" type="ORF">RHS04_01810</name>
</gene>
<feature type="signal peptide" evidence="3">
    <location>
        <begin position="1"/>
        <end position="21"/>
    </location>
</feature>
<keyword evidence="3" id="KW-0732">Signal</keyword>
<evidence type="ECO:0000313" key="6">
    <source>
        <dbReference type="Proteomes" id="UP000614334"/>
    </source>
</evidence>
<feature type="coiled-coil region" evidence="1">
    <location>
        <begin position="71"/>
        <end position="98"/>
    </location>
</feature>
<evidence type="ECO:0000256" key="2">
    <source>
        <dbReference type="SAM" id="MobiDB-lite"/>
    </source>
</evidence>
<evidence type="ECO:0000313" key="5">
    <source>
        <dbReference type="EMBL" id="KAF8756216.1"/>
    </source>
</evidence>
<keyword evidence="1" id="KW-0175">Coiled coil</keyword>
<comment type="caution">
    <text evidence="5">The sequence shown here is derived from an EMBL/GenBank/DDBJ whole genome shotgun (WGS) entry which is preliminary data.</text>
</comment>
<dbReference type="EMBL" id="JACYCF010000007">
    <property type="protein sequence ID" value="KAF8756216.1"/>
    <property type="molecule type" value="Genomic_DNA"/>
</dbReference>
<accession>A0A8H7M629</accession>